<evidence type="ECO:0000313" key="20">
    <source>
        <dbReference type="Proteomes" id="UP000514720"/>
    </source>
</evidence>
<dbReference type="PANTHER" id="PTHR10133">
    <property type="entry name" value="DNA POLYMERASE I"/>
    <property type="match status" value="1"/>
</dbReference>
<dbReference type="AlphaFoldDB" id="A0A7L7KU62"/>
<dbReference type="SUPFAM" id="SSF88723">
    <property type="entry name" value="PIN domain-like"/>
    <property type="match status" value="1"/>
</dbReference>
<evidence type="ECO:0000256" key="9">
    <source>
        <dbReference type="ARBA" id="ARBA00022932"/>
    </source>
</evidence>
<dbReference type="EC" id="2.7.7.7" evidence="14 15"/>
<evidence type="ECO:0000256" key="12">
    <source>
        <dbReference type="ARBA" id="ARBA00049244"/>
    </source>
</evidence>
<evidence type="ECO:0000256" key="4">
    <source>
        <dbReference type="ARBA" id="ARBA00022705"/>
    </source>
</evidence>
<dbReference type="FunFam" id="1.10.150.20:FF:000002">
    <property type="entry name" value="DNA polymerase I"/>
    <property type="match status" value="1"/>
</dbReference>
<dbReference type="InterPro" id="IPR008918">
    <property type="entry name" value="HhH2"/>
</dbReference>
<dbReference type="InterPro" id="IPR036397">
    <property type="entry name" value="RNaseH_sf"/>
</dbReference>
<evidence type="ECO:0000256" key="7">
    <source>
        <dbReference type="ARBA" id="ARBA00022801"/>
    </source>
</evidence>
<dbReference type="RefSeq" id="WP_258877345.1">
    <property type="nucleotide sequence ID" value="NZ_CP048914.1"/>
</dbReference>
<keyword evidence="5" id="KW-0540">Nuclease</keyword>
<evidence type="ECO:0000256" key="15">
    <source>
        <dbReference type="RuleBase" id="RU004460"/>
    </source>
</evidence>
<dbReference type="InterPro" id="IPR020045">
    <property type="entry name" value="DNA_polI_H3TH"/>
</dbReference>
<evidence type="ECO:0000313" key="19">
    <source>
        <dbReference type="EMBL" id="QMS85544.1"/>
    </source>
</evidence>
<dbReference type="GO" id="GO:0006302">
    <property type="term" value="P:double-strand break repair"/>
    <property type="evidence" value="ECO:0007669"/>
    <property type="project" value="TreeGrafter"/>
</dbReference>
<evidence type="ECO:0000256" key="5">
    <source>
        <dbReference type="ARBA" id="ARBA00022722"/>
    </source>
</evidence>
<dbReference type="CDD" id="cd06140">
    <property type="entry name" value="DNA_polA_I_Bacillus_like_exo"/>
    <property type="match status" value="1"/>
</dbReference>
<evidence type="ECO:0000256" key="13">
    <source>
        <dbReference type="ARBA" id="ARBA00049957"/>
    </source>
</evidence>
<keyword evidence="3 15" id="KW-0548">Nucleotidyltransferase</keyword>
<evidence type="ECO:0000256" key="1">
    <source>
        <dbReference type="ARBA" id="ARBA00007705"/>
    </source>
</evidence>
<dbReference type="InterPro" id="IPR029060">
    <property type="entry name" value="PIN-like_dom_sf"/>
</dbReference>
<dbReference type="InterPro" id="IPR018320">
    <property type="entry name" value="DNA_polymerase_1"/>
</dbReference>
<dbReference type="GO" id="GO:0003677">
    <property type="term" value="F:DNA binding"/>
    <property type="evidence" value="ECO:0007669"/>
    <property type="project" value="UniProtKB-UniRule"/>
</dbReference>
<dbReference type="SUPFAM" id="SSF56672">
    <property type="entry name" value="DNA/RNA polymerases"/>
    <property type="match status" value="1"/>
</dbReference>
<dbReference type="CDD" id="cd08637">
    <property type="entry name" value="DNA_pol_A_pol_I_C"/>
    <property type="match status" value="1"/>
</dbReference>
<keyword evidence="10 15" id="KW-0238">DNA-binding</keyword>
<dbReference type="CDD" id="cd09859">
    <property type="entry name" value="PIN_53EXO"/>
    <property type="match status" value="1"/>
</dbReference>
<dbReference type="InterPro" id="IPR043502">
    <property type="entry name" value="DNA/RNA_pol_sf"/>
</dbReference>
<evidence type="ECO:0000259" key="16">
    <source>
        <dbReference type="SMART" id="SM00474"/>
    </source>
</evidence>
<dbReference type="FunFam" id="1.10.150.20:FF:000003">
    <property type="entry name" value="DNA polymerase I"/>
    <property type="match status" value="1"/>
</dbReference>
<keyword evidence="11 15" id="KW-0234">DNA repair</keyword>
<dbReference type="SMART" id="SM00279">
    <property type="entry name" value="HhH2"/>
    <property type="match status" value="1"/>
</dbReference>
<dbReference type="EMBL" id="CP048914">
    <property type="protein sequence ID" value="QMS85544.1"/>
    <property type="molecule type" value="Genomic_DNA"/>
</dbReference>
<dbReference type="KEGG" id="xcl:G4Z02_07250"/>
<evidence type="ECO:0000256" key="2">
    <source>
        <dbReference type="ARBA" id="ARBA00022679"/>
    </source>
</evidence>
<dbReference type="InterPro" id="IPR036279">
    <property type="entry name" value="5-3_exonuclease_C_sf"/>
</dbReference>
<dbReference type="PROSITE" id="PS00447">
    <property type="entry name" value="DNA_POLYMERASE_A"/>
    <property type="match status" value="1"/>
</dbReference>
<keyword evidence="7" id="KW-0378">Hydrolase</keyword>
<dbReference type="SMART" id="SM00482">
    <property type="entry name" value="POLAc"/>
    <property type="match status" value="1"/>
</dbReference>
<dbReference type="GO" id="GO:0008409">
    <property type="term" value="F:5'-3' exonuclease activity"/>
    <property type="evidence" value="ECO:0007669"/>
    <property type="project" value="InterPro"/>
</dbReference>
<evidence type="ECO:0000256" key="10">
    <source>
        <dbReference type="ARBA" id="ARBA00023125"/>
    </source>
</evidence>
<sequence length="872" mass="100038">MKKLILMDGSNVMFRAYYGTAYSGNLMQNSKGQYTNAVFGFVNMMNSVLNEDFTHILVAFDKSGKTFRHESFPDYKGGRKPMPDEFRSQIDLIKKSLDVLGVKQREIELIEADDIIGTYATKYYDQFDEIEIISNDKDLLQLVNDKVHLRSSKKGMQNYVSYTPEYMAETMGVTPDLIPDLKGLMGDASDNLPGIPGVGEKTAVKLLKQYGSLQGVIDHMDEIKGKLGERIRAHYQDAILCKQIATIKTDVSFHFSLDEIEYDGVVEEEMLEFYKELELHSLIKRFNRVQPQPKKTFEYTLVDTVLDIKDILEPDSCIVLETYGTNYHQAQALGFGVVNDKGSYYIPYEMIHQSMDLQLFLRDESIPKSVFDWKMMRVVLLNDQYDIQGVTFDLLLAAYILNPNNTKEDFRVIVSNFEYLDVSYKEEVYGKGAKYAIPTEEAYQMYAVKKAVAIHELKQPLLDQLKDNEQLDLFTDIELPLSRILAKMEHTGIRVDRDKLQQLNSELKAKIDQITEEIYADAGEEFNISSPKQLGVILFEKLELPFAKRTKSGYSTKVDILEKLVDHHPIIEKIMTYRTLTKLHSTYIIGLDAAIMDDGRIHTIYRQAFTSTGRLSSVEPNLQNIPIRYEEGREIRKVFIPEQQHQLLACDYSQIELRVLAHMANEKVMIDAFKHNEDIHTKTAKQIFDKEDITSLERRQAKAVNFGIIYGQSAWGLSEGIHINKKEAQLFIDKYYQQFPGIKQFMDGVVEGATSNGYAETIYHRRRYIPELNSSVYMQRESGKRNAMNAPIQGSAADIIKIAMIELDRVMKEQKVQSKMLLQIHDELIFDVAPDEIDLMNDLVTTTMEQCVSLQVPLKVEAVLGDNLYETK</sequence>
<feature type="domain" description="DNA-directed DNA polymerase family A palm" evidence="18">
    <location>
        <begin position="632"/>
        <end position="836"/>
    </location>
</feature>
<dbReference type="InterPro" id="IPR001098">
    <property type="entry name" value="DNA-dir_DNA_pol_A_palm_dom"/>
</dbReference>
<dbReference type="GO" id="GO:0006261">
    <property type="term" value="P:DNA-templated DNA replication"/>
    <property type="evidence" value="ECO:0007669"/>
    <property type="project" value="UniProtKB-UniRule"/>
</dbReference>
<comment type="function">
    <text evidence="13">5'-3' exonuclease acting preferentially on double-stranded DNA.</text>
</comment>
<reference evidence="19 20" key="1">
    <citation type="submission" date="2020-02" db="EMBL/GenBank/DDBJ databases">
        <authorList>
            <person name="Zheng R.K."/>
            <person name="Sun C.M."/>
        </authorList>
    </citation>
    <scope>NUCLEOTIDE SEQUENCE [LARGE SCALE GENOMIC DNA]</scope>
    <source>
        <strain evidence="20">zrk13</strain>
    </source>
</reference>
<name>A0A7L7KU62_9MOLU</name>
<dbReference type="Proteomes" id="UP000514720">
    <property type="component" value="Chromosome"/>
</dbReference>
<evidence type="ECO:0000256" key="14">
    <source>
        <dbReference type="NCBIfam" id="TIGR00593"/>
    </source>
</evidence>
<protein>
    <recommendedName>
        <fullName evidence="14 15">DNA polymerase I</fullName>
        <ecNumber evidence="14 15">2.7.7.7</ecNumber>
    </recommendedName>
</protein>
<dbReference type="SUPFAM" id="SSF47807">
    <property type="entry name" value="5' to 3' exonuclease, C-terminal subdomain"/>
    <property type="match status" value="1"/>
</dbReference>
<dbReference type="Pfam" id="PF22619">
    <property type="entry name" value="DNA_polI_exo1"/>
    <property type="match status" value="1"/>
</dbReference>
<keyword evidence="6 15" id="KW-0227">DNA damage</keyword>
<dbReference type="FunFam" id="1.20.1060.10:FF:000001">
    <property type="entry name" value="DNA polymerase I"/>
    <property type="match status" value="1"/>
</dbReference>
<dbReference type="SMART" id="SM00474">
    <property type="entry name" value="35EXOc"/>
    <property type="match status" value="1"/>
</dbReference>
<comment type="similarity">
    <text evidence="1 15">Belongs to the DNA polymerase type-A family.</text>
</comment>
<evidence type="ECO:0000259" key="17">
    <source>
        <dbReference type="SMART" id="SM00475"/>
    </source>
</evidence>
<dbReference type="SUPFAM" id="SSF53098">
    <property type="entry name" value="Ribonuclease H-like"/>
    <property type="match status" value="1"/>
</dbReference>
<dbReference type="Pfam" id="PF01367">
    <property type="entry name" value="5_3_exonuc"/>
    <property type="match status" value="1"/>
</dbReference>
<evidence type="ECO:0000259" key="18">
    <source>
        <dbReference type="SMART" id="SM00482"/>
    </source>
</evidence>
<dbReference type="PRINTS" id="PR00868">
    <property type="entry name" value="DNAPOLI"/>
</dbReference>
<dbReference type="NCBIfam" id="TIGR00593">
    <property type="entry name" value="pola"/>
    <property type="match status" value="1"/>
</dbReference>
<dbReference type="InterPro" id="IPR012337">
    <property type="entry name" value="RNaseH-like_sf"/>
</dbReference>
<evidence type="ECO:0000256" key="8">
    <source>
        <dbReference type="ARBA" id="ARBA00022839"/>
    </source>
</evidence>
<dbReference type="NCBIfam" id="NF004397">
    <property type="entry name" value="PRK05755.1"/>
    <property type="match status" value="1"/>
</dbReference>
<dbReference type="CDD" id="cd09898">
    <property type="entry name" value="H3TH_53EXO"/>
    <property type="match status" value="1"/>
</dbReference>
<keyword evidence="9 15" id="KW-0239">DNA-directed DNA polymerase</keyword>
<dbReference type="InterPro" id="IPR020046">
    <property type="entry name" value="5-3_exonucl_a-hlix_arch_N"/>
</dbReference>
<dbReference type="InterPro" id="IPR002298">
    <property type="entry name" value="DNA_polymerase_A"/>
</dbReference>
<keyword evidence="4 15" id="KW-0235">DNA replication</keyword>
<keyword evidence="20" id="KW-1185">Reference proteome</keyword>
<gene>
    <name evidence="15 19" type="primary">polA</name>
    <name evidence="19" type="ORF">G4Z02_07250</name>
</gene>
<dbReference type="InterPro" id="IPR002562">
    <property type="entry name" value="3'-5'_exonuclease_dom"/>
</dbReference>
<keyword evidence="2 15" id="KW-0808">Transferase</keyword>
<keyword evidence="8" id="KW-0269">Exonuclease</keyword>
<dbReference type="Pfam" id="PF00476">
    <property type="entry name" value="DNA_pol_A"/>
    <property type="match status" value="1"/>
</dbReference>
<dbReference type="Gene3D" id="1.10.150.20">
    <property type="entry name" value="5' to 3' exonuclease, C-terminal subdomain"/>
    <property type="match status" value="2"/>
</dbReference>
<dbReference type="Pfam" id="PF02739">
    <property type="entry name" value="5_3_exonuc_N"/>
    <property type="match status" value="1"/>
</dbReference>
<evidence type="ECO:0000256" key="6">
    <source>
        <dbReference type="ARBA" id="ARBA00022763"/>
    </source>
</evidence>
<dbReference type="InterPro" id="IPR054690">
    <property type="entry name" value="DNA_polI_exonuclease"/>
</dbReference>
<dbReference type="InterPro" id="IPR019760">
    <property type="entry name" value="DNA-dir_DNA_pol_A_CS"/>
</dbReference>
<dbReference type="SMART" id="SM00475">
    <property type="entry name" value="53EXOc"/>
    <property type="match status" value="1"/>
</dbReference>
<dbReference type="GO" id="GO:0008408">
    <property type="term" value="F:3'-5' exonuclease activity"/>
    <property type="evidence" value="ECO:0007669"/>
    <property type="project" value="InterPro"/>
</dbReference>
<accession>A0A7L7KU62</accession>
<evidence type="ECO:0000256" key="3">
    <source>
        <dbReference type="ARBA" id="ARBA00022695"/>
    </source>
</evidence>
<dbReference type="Gene3D" id="3.30.420.10">
    <property type="entry name" value="Ribonuclease H-like superfamily/Ribonuclease H"/>
    <property type="match status" value="1"/>
</dbReference>
<feature type="domain" description="5'-3' exonuclease" evidence="17">
    <location>
        <begin position="2"/>
        <end position="263"/>
    </location>
</feature>
<dbReference type="Gene3D" id="1.20.1060.10">
    <property type="entry name" value="Taq DNA Polymerase, Chain T, domain 4"/>
    <property type="match status" value="1"/>
</dbReference>
<evidence type="ECO:0000256" key="11">
    <source>
        <dbReference type="ARBA" id="ARBA00023204"/>
    </source>
</evidence>
<dbReference type="Gene3D" id="3.40.50.1010">
    <property type="entry name" value="5'-nuclease"/>
    <property type="match status" value="1"/>
</dbReference>
<comment type="catalytic activity">
    <reaction evidence="12 15">
        <text>DNA(n) + a 2'-deoxyribonucleoside 5'-triphosphate = DNA(n+1) + diphosphate</text>
        <dbReference type="Rhea" id="RHEA:22508"/>
        <dbReference type="Rhea" id="RHEA-COMP:17339"/>
        <dbReference type="Rhea" id="RHEA-COMP:17340"/>
        <dbReference type="ChEBI" id="CHEBI:33019"/>
        <dbReference type="ChEBI" id="CHEBI:61560"/>
        <dbReference type="ChEBI" id="CHEBI:173112"/>
        <dbReference type="EC" id="2.7.7.7"/>
    </reaction>
</comment>
<dbReference type="GO" id="GO:0003887">
    <property type="term" value="F:DNA-directed DNA polymerase activity"/>
    <property type="evidence" value="ECO:0007669"/>
    <property type="project" value="UniProtKB-UniRule"/>
</dbReference>
<organism evidence="19 20">
    <name type="scientific">Candidatus Xianfuyuplasma coldseepsis</name>
    <dbReference type="NCBI Taxonomy" id="2782163"/>
    <lineage>
        <taxon>Bacteria</taxon>
        <taxon>Bacillati</taxon>
        <taxon>Mycoplasmatota</taxon>
        <taxon>Mollicutes</taxon>
        <taxon>Candidatus Izemoplasmatales</taxon>
        <taxon>Candidatus Izemoplasmataceae</taxon>
        <taxon>Candidatus Xianfuyuplasma</taxon>
    </lineage>
</organism>
<dbReference type="Gene3D" id="3.30.70.370">
    <property type="match status" value="1"/>
</dbReference>
<dbReference type="PANTHER" id="PTHR10133:SF27">
    <property type="entry name" value="DNA POLYMERASE NU"/>
    <property type="match status" value="1"/>
</dbReference>
<dbReference type="InterPro" id="IPR002421">
    <property type="entry name" value="5-3_exonuclease"/>
</dbReference>
<feature type="domain" description="3'-5' exonuclease" evidence="16">
    <location>
        <begin position="299"/>
        <end position="466"/>
    </location>
</feature>
<proteinExistence type="inferred from homology"/>